<sequence length="107" mass="10995">MSVDLVTGASNLDVFIVLLGMVGATYFTRAAGLFLISRVTPTPRVEAFLRHVPASILVAIVVPNLVNGTLAERLAAGATAIVAALTRNLMAALGTGVLAVVLLRGVL</sequence>
<keyword evidence="1" id="KW-1133">Transmembrane helix</keyword>
<evidence type="ECO:0000256" key="1">
    <source>
        <dbReference type="SAM" id="Phobius"/>
    </source>
</evidence>
<reference evidence="2 3" key="1">
    <citation type="submission" date="2016-10" db="EMBL/GenBank/DDBJ databases">
        <authorList>
            <person name="de Groot N.N."/>
        </authorList>
    </citation>
    <scope>NUCLEOTIDE SEQUENCE [LARGE SCALE GENOMIC DNA]</scope>
    <source>
        <strain evidence="2 3">ASO4-2</strain>
    </source>
</reference>
<dbReference type="InterPro" id="IPR008407">
    <property type="entry name" value="Brnchd-chn_aa_trnsp_AzlD"/>
</dbReference>
<dbReference type="RefSeq" id="WP_092122463.1">
    <property type="nucleotide sequence ID" value="NZ_FMXO01000015.1"/>
</dbReference>
<dbReference type="STRING" id="617002.SAMN05660653_02571"/>
<feature type="transmembrane region" description="Helical" evidence="1">
    <location>
        <begin position="14"/>
        <end position="36"/>
    </location>
</feature>
<dbReference type="Pfam" id="PF05437">
    <property type="entry name" value="AzlD"/>
    <property type="match status" value="1"/>
</dbReference>
<gene>
    <name evidence="2" type="ORF">SAMN05660653_02571</name>
</gene>
<name>A0A1G6E384_9BACT</name>
<evidence type="ECO:0000313" key="2">
    <source>
        <dbReference type="EMBL" id="SDB51790.1"/>
    </source>
</evidence>
<keyword evidence="3" id="KW-1185">Reference proteome</keyword>
<dbReference type="EMBL" id="FMXO01000015">
    <property type="protein sequence ID" value="SDB51790.1"/>
    <property type="molecule type" value="Genomic_DNA"/>
</dbReference>
<keyword evidence="1" id="KW-0812">Transmembrane</keyword>
<feature type="transmembrane region" description="Helical" evidence="1">
    <location>
        <begin position="48"/>
        <end position="66"/>
    </location>
</feature>
<proteinExistence type="predicted"/>
<dbReference type="Proteomes" id="UP000198771">
    <property type="component" value="Unassembled WGS sequence"/>
</dbReference>
<feature type="transmembrane region" description="Helical" evidence="1">
    <location>
        <begin position="78"/>
        <end position="103"/>
    </location>
</feature>
<accession>A0A1G6E384</accession>
<dbReference type="AlphaFoldDB" id="A0A1G6E384"/>
<evidence type="ECO:0000313" key="3">
    <source>
        <dbReference type="Proteomes" id="UP000198771"/>
    </source>
</evidence>
<dbReference type="OrthoDB" id="5472292at2"/>
<protein>
    <submittedName>
        <fullName evidence="2">Uncharacterized membrane protein</fullName>
    </submittedName>
</protein>
<organism evidence="2 3">
    <name type="scientific">Desulfonatronum thiosulfatophilum</name>
    <dbReference type="NCBI Taxonomy" id="617002"/>
    <lineage>
        <taxon>Bacteria</taxon>
        <taxon>Pseudomonadati</taxon>
        <taxon>Thermodesulfobacteriota</taxon>
        <taxon>Desulfovibrionia</taxon>
        <taxon>Desulfovibrionales</taxon>
        <taxon>Desulfonatronaceae</taxon>
        <taxon>Desulfonatronum</taxon>
    </lineage>
</organism>
<keyword evidence="1" id="KW-0472">Membrane</keyword>